<dbReference type="RefSeq" id="WP_204631073.1">
    <property type="nucleotide sequence ID" value="NZ_BSOC01000003.1"/>
</dbReference>
<keyword evidence="2" id="KW-0378">Hydrolase</keyword>
<evidence type="ECO:0000313" key="3">
    <source>
        <dbReference type="Proteomes" id="UP001430193"/>
    </source>
</evidence>
<dbReference type="GO" id="GO:0004519">
    <property type="term" value="F:endonuclease activity"/>
    <property type="evidence" value="ECO:0007669"/>
    <property type="project" value="UniProtKB-KW"/>
</dbReference>
<organism evidence="2 3">
    <name type="scientific">Dyella mobilis</name>
    <dbReference type="NCBI Taxonomy" id="1849582"/>
    <lineage>
        <taxon>Bacteria</taxon>
        <taxon>Pseudomonadati</taxon>
        <taxon>Pseudomonadota</taxon>
        <taxon>Gammaproteobacteria</taxon>
        <taxon>Lysobacterales</taxon>
        <taxon>Rhodanobacteraceae</taxon>
        <taxon>Dyella</taxon>
    </lineage>
</organism>
<dbReference type="InterPro" id="IPR003615">
    <property type="entry name" value="HNH_nuc"/>
</dbReference>
<name>A0ABS2KEB9_9GAMM</name>
<evidence type="ECO:0000313" key="2">
    <source>
        <dbReference type="EMBL" id="MBM7129449.1"/>
    </source>
</evidence>
<keyword evidence="2" id="KW-0255">Endonuclease</keyword>
<dbReference type="Proteomes" id="UP001430193">
    <property type="component" value="Unassembled WGS sequence"/>
</dbReference>
<protein>
    <submittedName>
        <fullName evidence="2">HNH endonuclease</fullName>
    </submittedName>
</protein>
<accession>A0ABS2KEB9</accession>
<keyword evidence="2" id="KW-0540">Nuclease</keyword>
<gene>
    <name evidence="2" type="ORF">ISS99_07925</name>
</gene>
<dbReference type="EMBL" id="JADIKF010000038">
    <property type="protein sequence ID" value="MBM7129449.1"/>
    <property type="molecule type" value="Genomic_DNA"/>
</dbReference>
<comment type="caution">
    <text evidence="2">The sequence shown here is derived from an EMBL/GenBank/DDBJ whole genome shotgun (WGS) entry which is preliminary data.</text>
</comment>
<feature type="domain" description="HNH nuclease" evidence="1">
    <location>
        <begin position="212"/>
        <end position="265"/>
    </location>
</feature>
<reference evidence="2" key="1">
    <citation type="submission" date="2020-10" db="EMBL/GenBank/DDBJ databases">
        <title>Phylogeny of dyella-like bacteria.</title>
        <authorList>
            <person name="Fu J."/>
        </authorList>
    </citation>
    <scope>NUCLEOTIDE SEQUENCE</scope>
    <source>
        <strain evidence="2">DHON07</strain>
    </source>
</reference>
<sequence>MRYWWVNHKQTIRQEVEGGYLWSPKRAADGARNQFYENMRRASPGDMVLSFAKGVINYIGLIQDFASPAPKPDSFGSVGDYWNNDGWLLSVHWEPIGLSIRPKDQIQKLGPLLPIKYSPIQSGTGNGNQRTYLAEVDKSVFELLIDGARLRNITRESESFAAGAPLAGIDDALQRAIQNDPSLDATTKKQLISARYGQGQFRRRIFQFERACRLTLVDNPLLLVASHIKPWRLCGDSIERLDGANGLLLTPHVDRLFDRGLISFEDNGKVVISPRLDRTDLVRLGLSLACDKSGMPFHPKQMAYLSFHRQNVLLP</sequence>
<keyword evidence="3" id="KW-1185">Reference proteome</keyword>
<dbReference type="Pfam" id="PF13391">
    <property type="entry name" value="HNH_2"/>
    <property type="match status" value="1"/>
</dbReference>
<evidence type="ECO:0000259" key="1">
    <source>
        <dbReference type="Pfam" id="PF13391"/>
    </source>
</evidence>
<proteinExistence type="predicted"/>